<dbReference type="EMBL" id="CP016359">
    <property type="protein sequence ID" value="APU68095.1"/>
    <property type="molecule type" value="Genomic_DNA"/>
</dbReference>
<dbReference type="GO" id="GO:0051082">
    <property type="term" value="F:unfolded protein binding"/>
    <property type="evidence" value="ECO:0007669"/>
    <property type="project" value="InterPro"/>
</dbReference>
<name>A0A1L7I4R1_9FLAO</name>
<comment type="similarity">
    <text evidence="1">Belongs to the Skp family.</text>
</comment>
<reference evidence="3 4" key="1">
    <citation type="submission" date="2016-07" db="EMBL/GenBank/DDBJ databases">
        <title>Multi-omics approach to identify versatile polysaccharide utilization systems of a marine flavobacterium Gramella flava.</title>
        <authorList>
            <person name="Tang K."/>
        </authorList>
    </citation>
    <scope>NUCLEOTIDE SEQUENCE [LARGE SCALE GENOMIC DNA]</scope>
    <source>
        <strain evidence="3 4">JLT2011</strain>
    </source>
</reference>
<dbReference type="Gene3D" id="3.30.910.20">
    <property type="entry name" value="Skp domain"/>
    <property type="match status" value="1"/>
</dbReference>
<dbReference type="GO" id="GO:0050821">
    <property type="term" value="P:protein stabilization"/>
    <property type="evidence" value="ECO:0007669"/>
    <property type="project" value="TreeGrafter"/>
</dbReference>
<dbReference type="PANTHER" id="PTHR35089">
    <property type="entry name" value="CHAPERONE PROTEIN SKP"/>
    <property type="match status" value="1"/>
</dbReference>
<dbReference type="InterPro" id="IPR005632">
    <property type="entry name" value="Chaperone_Skp"/>
</dbReference>
<evidence type="ECO:0000313" key="4">
    <source>
        <dbReference type="Proteomes" id="UP000186230"/>
    </source>
</evidence>
<dbReference type="SMART" id="SM00935">
    <property type="entry name" value="OmpH"/>
    <property type="match status" value="1"/>
</dbReference>
<evidence type="ECO:0000256" key="1">
    <source>
        <dbReference type="ARBA" id="ARBA00009091"/>
    </source>
</evidence>
<evidence type="ECO:0000313" key="3">
    <source>
        <dbReference type="EMBL" id="APU68095.1"/>
    </source>
</evidence>
<keyword evidence="4" id="KW-1185">Reference proteome</keyword>
<sequence>MKKSILSVFALAAILVSCNEQKLAYVDTSKVIEEYKEMKDVEAEFTSKSDAVRNQLDSIGQAFQQEVQAYQSGMGSMSEAQRKAKEQELMQKQQMIQQRQQMQTNQLRQESSQIMDSLVEKVKTYVKDYGKDHGYSMVFGSNEGTTVMYAEDGMDITEEILKELNNGYEPKAGSEEPAEASEE</sequence>
<dbReference type="InterPro" id="IPR024930">
    <property type="entry name" value="Skp_dom_sf"/>
</dbReference>
<dbReference type="RefSeq" id="WP_083643905.1">
    <property type="nucleotide sequence ID" value="NZ_AMRU01000019.1"/>
</dbReference>
<dbReference type="GO" id="GO:0005829">
    <property type="term" value="C:cytosol"/>
    <property type="evidence" value="ECO:0007669"/>
    <property type="project" value="TreeGrafter"/>
</dbReference>
<proteinExistence type="inferred from homology"/>
<dbReference type="AlphaFoldDB" id="A0A1L7I4R1"/>
<dbReference type="PANTHER" id="PTHR35089:SF1">
    <property type="entry name" value="CHAPERONE PROTEIN SKP"/>
    <property type="match status" value="1"/>
</dbReference>
<dbReference type="STRING" id="1229726.GRFL_1371"/>
<evidence type="ECO:0000256" key="2">
    <source>
        <dbReference type="ARBA" id="ARBA00022729"/>
    </source>
</evidence>
<dbReference type="Pfam" id="PF03938">
    <property type="entry name" value="OmpH"/>
    <property type="match status" value="1"/>
</dbReference>
<dbReference type="Proteomes" id="UP000186230">
    <property type="component" value="Chromosome"/>
</dbReference>
<dbReference type="KEGG" id="gfl:GRFL_1371"/>
<organism evidence="3 4">
    <name type="scientific">Christiangramia flava JLT2011</name>
    <dbReference type="NCBI Taxonomy" id="1229726"/>
    <lineage>
        <taxon>Bacteria</taxon>
        <taxon>Pseudomonadati</taxon>
        <taxon>Bacteroidota</taxon>
        <taxon>Flavobacteriia</taxon>
        <taxon>Flavobacteriales</taxon>
        <taxon>Flavobacteriaceae</taxon>
        <taxon>Christiangramia</taxon>
    </lineage>
</organism>
<dbReference type="OrthoDB" id="1145062at2"/>
<gene>
    <name evidence="3" type="ORF">GRFL_1371</name>
</gene>
<keyword evidence="2" id="KW-0732">Signal</keyword>
<accession>A0A1L7I4R1</accession>
<protein>
    <submittedName>
        <fullName evidence="3">Outer membrane protein H</fullName>
    </submittedName>
</protein>
<dbReference type="PROSITE" id="PS51257">
    <property type="entry name" value="PROKAR_LIPOPROTEIN"/>
    <property type="match status" value="1"/>
</dbReference>
<dbReference type="SUPFAM" id="SSF111384">
    <property type="entry name" value="OmpH-like"/>
    <property type="match status" value="1"/>
</dbReference>